<accession>A0ABD1B758</accession>
<keyword evidence="5" id="KW-1185">Reference proteome</keyword>
<reference evidence="4 5" key="1">
    <citation type="submission" date="2024-04" db="EMBL/GenBank/DDBJ databases">
        <title>Genome assembly C_amara_ONT_v2.</title>
        <authorList>
            <person name="Yant L."/>
            <person name="Moore C."/>
            <person name="Slenker M."/>
        </authorList>
    </citation>
    <scope>NUCLEOTIDE SEQUENCE [LARGE SCALE GENOMIC DNA]</scope>
    <source>
        <tissue evidence="4">Leaf</tissue>
    </source>
</reference>
<evidence type="ECO:0000256" key="2">
    <source>
        <dbReference type="SAM" id="Coils"/>
    </source>
</evidence>
<organism evidence="4 5">
    <name type="scientific">Cardamine amara subsp. amara</name>
    <dbReference type="NCBI Taxonomy" id="228776"/>
    <lineage>
        <taxon>Eukaryota</taxon>
        <taxon>Viridiplantae</taxon>
        <taxon>Streptophyta</taxon>
        <taxon>Embryophyta</taxon>
        <taxon>Tracheophyta</taxon>
        <taxon>Spermatophyta</taxon>
        <taxon>Magnoliopsida</taxon>
        <taxon>eudicotyledons</taxon>
        <taxon>Gunneridae</taxon>
        <taxon>Pentapetalae</taxon>
        <taxon>rosids</taxon>
        <taxon>malvids</taxon>
        <taxon>Brassicales</taxon>
        <taxon>Brassicaceae</taxon>
        <taxon>Cardamineae</taxon>
        <taxon>Cardamine</taxon>
    </lineage>
</organism>
<keyword evidence="2" id="KW-0175">Coiled coil</keyword>
<dbReference type="Gene3D" id="3.40.50.300">
    <property type="entry name" value="P-loop containing nucleotide triphosphate hydrolases"/>
    <property type="match status" value="1"/>
</dbReference>
<dbReference type="Pfam" id="PF00931">
    <property type="entry name" value="NB-ARC"/>
    <property type="match status" value="1"/>
</dbReference>
<dbReference type="EMBL" id="JBANAX010000300">
    <property type="protein sequence ID" value="KAL1214773.1"/>
    <property type="molecule type" value="Genomic_DNA"/>
</dbReference>
<dbReference type="PANTHER" id="PTHR33463">
    <property type="entry name" value="NB-ARC DOMAIN-CONTAINING PROTEIN-RELATED"/>
    <property type="match status" value="1"/>
</dbReference>
<evidence type="ECO:0000313" key="4">
    <source>
        <dbReference type="EMBL" id="KAL1214773.1"/>
    </source>
</evidence>
<dbReference type="InterPro" id="IPR027417">
    <property type="entry name" value="P-loop_NTPase"/>
</dbReference>
<evidence type="ECO:0000256" key="1">
    <source>
        <dbReference type="ARBA" id="ARBA00022821"/>
    </source>
</evidence>
<protein>
    <submittedName>
        <fullName evidence="4">Disease resistance protein</fullName>
    </submittedName>
</protein>
<keyword evidence="1" id="KW-0611">Plant defense</keyword>
<dbReference type="FunFam" id="3.40.50.300:FF:001091">
    <property type="entry name" value="Probable disease resistance protein At1g61300"/>
    <property type="match status" value="1"/>
</dbReference>
<dbReference type="PANTHER" id="PTHR33463:SF210">
    <property type="entry name" value="NB-ARC DOMAIN-CONTAINING PROTEIN"/>
    <property type="match status" value="1"/>
</dbReference>
<gene>
    <name evidence="4" type="ORF">V5N11_036046</name>
</gene>
<dbReference type="InterPro" id="IPR002182">
    <property type="entry name" value="NB-ARC"/>
</dbReference>
<evidence type="ECO:0000313" key="5">
    <source>
        <dbReference type="Proteomes" id="UP001558713"/>
    </source>
</evidence>
<comment type="caution">
    <text evidence="4">The sequence shown here is derived from an EMBL/GenBank/DDBJ whole genome shotgun (WGS) entry which is preliminary data.</text>
</comment>
<feature type="domain" description="NB-ARC" evidence="3">
    <location>
        <begin position="156"/>
        <end position="229"/>
    </location>
</feature>
<dbReference type="SUPFAM" id="SSF52540">
    <property type="entry name" value="P-loop containing nucleoside triphosphate hydrolases"/>
    <property type="match status" value="1"/>
</dbReference>
<dbReference type="InterPro" id="IPR050905">
    <property type="entry name" value="Plant_NBS-LRR"/>
</dbReference>
<feature type="coiled-coil region" evidence="2">
    <location>
        <begin position="27"/>
        <end position="54"/>
    </location>
</feature>
<dbReference type="AlphaFoldDB" id="A0ABD1B758"/>
<evidence type="ECO:0000259" key="3">
    <source>
        <dbReference type="Pfam" id="PF00931"/>
    </source>
</evidence>
<dbReference type="GO" id="GO:0006952">
    <property type="term" value="P:defense response"/>
    <property type="evidence" value="ECO:0007669"/>
    <property type="project" value="UniProtKB-KW"/>
</dbReference>
<name>A0ABD1B758_CARAN</name>
<proteinExistence type="predicted"/>
<dbReference type="Proteomes" id="UP001558713">
    <property type="component" value="Unassembled WGS sequence"/>
</dbReference>
<sequence>MGNPFSIPCDPCVNKISQCLDEKVGYIHNLEKNLDDLETTMEVLKGKRNDLVKRATREEDRGLKRLDEFQVWLTRVETIEKSVNGLLNARNVEVQRLHLCGFCSKSILSSYRYGKNVFLMLKEVEKLKSDVFEETVDQPLTPEVEEIQLQPIIVGQETMLEKEWKHIIKDGVGIMGIYGMGGVGKTTLLTQINNKFPNDKRRFDFVIWVVVSKELHVENIQDKIAQKISSWWRRVEQKR</sequence>